<keyword evidence="5" id="KW-0804">Transcription</keyword>
<evidence type="ECO:0000259" key="7">
    <source>
        <dbReference type="SMART" id="SM00903"/>
    </source>
</evidence>
<dbReference type="InterPro" id="IPR000524">
    <property type="entry name" value="Tscrpt_reg_HTH_GntR"/>
</dbReference>
<evidence type="ECO:0000313" key="9">
    <source>
        <dbReference type="Proteomes" id="UP000515947"/>
    </source>
</evidence>
<dbReference type="AlphaFoldDB" id="A0A7G9RG59"/>
<feature type="domain" description="GntR C-terminal" evidence="6">
    <location>
        <begin position="238"/>
        <end position="364"/>
    </location>
</feature>
<dbReference type="Pfam" id="PF00392">
    <property type="entry name" value="GntR"/>
    <property type="match status" value="1"/>
</dbReference>
<dbReference type="SMART" id="SM00895">
    <property type="entry name" value="FCD"/>
    <property type="match status" value="1"/>
</dbReference>
<dbReference type="SUPFAM" id="SSF48008">
    <property type="entry name" value="GntR ligand-binding domain-like"/>
    <property type="match status" value="1"/>
</dbReference>
<feature type="domain" description="Flavin reductase like" evidence="7">
    <location>
        <begin position="19"/>
        <end position="161"/>
    </location>
</feature>
<evidence type="ECO:0000256" key="1">
    <source>
        <dbReference type="ARBA" id="ARBA00008898"/>
    </source>
</evidence>
<dbReference type="Pfam" id="PF07729">
    <property type="entry name" value="FCD"/>
    <property type="match status" value="1"/>
</dbReference>
<evidence type="ECO:0000313" key="8">
    <source>
        <dbReference type="EMBL" id="QNN54584.1"/>
    </source>
</evidence>
<gene>
    <name evidence="8" type="ORF">H9L09_09910</name>
</gene>
<dbReference type="Proteomes" id="UP000515947">
    <property type="component" value="Chromosome"/>
</dbReference>
<dbReference type="Gene3D" id="2.30.110.10">
    <property type="entry name" value="Electron Transport, Fmn-binding Protein, Chain A"/>
    <property type="match status" value="1"/>
</dbReference>
<evidence type="ECO:0000256" key="5">
    <source>
        <dbReference type="ARBA" id="ARBA00023163"/>
    </source>
</evidence>
<keyword evidence="4" id="KW-0238">DNA-binding</keyword>
<organism evidence="8 9">
    <name type="scientific">Nocardioides mesophilus</name>
    <dbReference type="NCBI Taxonomy" id="433659"/>
    <lineage>
        <taxon>Bacteria</taxon>
        <taxon>Bacillati</taxon>
        <taxon>Actinomycetota</taxon>
        <taxon>Actinomycetes</taxon>
        <taxon>Propionibacteriales</taxon>
        <taxon>Nocardioidaceae</taxon>
        <taxon>Nocardioides</taxon>
    </lineage>
</organism>
<name>A0A7G9RG59_9ACTN</name>
<dbReference type="Pfam" id="PF01613">
    <property type="entry name" value="Flavin_Reduct"/>
    <property type="match status" value="1"/>
</dbReference>
<dbReference type="PANTHER" id="PTHR30466">
    <property type="entry name" value="FLAVIN REDUCTASE"/>
    <property type="match status" value="1"/>
</dbReference>
<dbReference type="InterPro" id="IPR036388">
    <property type="entry name" value="WH-like_DNA-bd_sf"/>
</dbReference>
<dbReference type="GO" id="GO:0003677">
    <property type="term" value="F:DNA binding"/>
    <property type="evidence" value="ECO:0007669"/>
    <property type="project" value="UniProtKB-KW"/>
</dbReference>
<dbReference type="SUPFAM" id="SSF50475">
    <property type="entry name" value="FMN-binding split barrel"/>
    <property type="match status" value="1"/>
</dbReference>
<sequence length="380" mass="40830">MSSNSVSSALDGQHFRHVVGHLASGVTVVTTRTATGPHGMTASSVTSLSLDPPMMLACLNRAAPTAHAVSESGRYAVNVLGQEHAHLAQQFAVPSEDKFRGVGLTAGEHDLPLLAEALAHIECEVVEEITGGTHSIFVGRVLSASAGQGQPLTYFRGGFGRFEFARDDAVYRRARTQVLERQYAAGAVLHLDDLAHELGVDAASAFYALTRLAADGLVQRDPSRGYVITPFDVTTSDATFDARSAIELGVIALTAHHLDVEQLAELRRRFEQMAALLVGERFLDFDSYLDANYAFHEHLVSLAGNPALTAAFGSLSIKTVMTRSFGSTPVTSQDFIDAQRQITEGLERRDAAAASAGVMRYTELAKQRVREILAHTGGRL</sequence>
<dbReference type="KEGG" id="nmes:H9L09_09910"/>
<evidence type="ECO:0000256" key="3">
    <source>
        <dbReference type="ARBA" id="ARBA00023015"/>
    </source>
</evidence>
<comment type="similarity">
    <text evidence="1">Belongs to the non-flavoprotein flavin reductase family.</text>
</comment>
<dbReference type="GO" id="GO:0003700">
    <property type="term" value="F:DNA-binding transcription factor activity"/>
    <property type="evidence" value="ECO:0007669"/>
    <property type="project" value="InterPro"/>
</dbReference>
<keyword evidence="3" id="KW-0805">Transcription regulation</keyword>
<dbReference type="Gene3D" id="1.10.10.10">
    <property type="entry name" value="Winged helix-like DNA-binding domain superfamily/Winged helix DNA-binding domain"/>
    <property type="match status" value="1"/>
</dbReference>
<evidence type="ECO:0000256" key="4">
    <source>
        <dbReference type="ARBA" id="ARBA00023125"/>
    </source>
</evidence>
<dbReference type="InterPro" id="IPR036390">
    <property type="entry name" value="WH_DNA-bd_sf"/>
</dbReference>
<dbReference type="InterPro" id="IPR012349">
    <property type="entry name" value="Split_barrel_FMN-bd"/>
</dbReference>
<dbReference type="InterPro" id="IPR050268">
    <property type="entry name" value="NADH-dep_flavin_reductase"/>
</dbReference>
<dbReference type="EMBL" id="CP060713">
    <property type="protein sequence ID" value="QNN54584.1"/>
    <property type="molecule type" value="Genomic_DNA"/>
</dbReference>
<accession>A0A7G9RG59</accession>
<protein>
    <submittedName>
        <fullName evidence="8">Flavin reductase</fullName>
    </submittedName>
</protein>
<dbReference type="SUPFAM" id="SSF46785">
    <property type="entry name" value="Winged helix' DNA-binding domain"/>
    <property type="match status" value="1"/>
</dbReference>
<keyword evidence="9" id="KW-1185">Reference proteome</keyword>
<proteinExistence type="inferred from homology"/>
<keyword evidence="2" id="KW-0560">Oxidoreductase</keyword>
<dbReference type="SMART" id="SM00903">
    <property type="entry name" value="Flavin_Reduct"/>
    <property type="match status" value="1"/>
</dbReference>
<dbReference type="RefSeq" id="WP_187580424.1">
    <property type="nucleotide sequence ID" value="NZ_CP060713.1"/>
</dbReference>
<evidence type="ECO:0000256" key="2">
    <source>
        <dbReference type="ARBA" id="ARBA00023002"/>
    </source>
</evidence>
<dbReference type="Gene3D" id="1.20.120.530">
    <property type="entry name" value="GntR ligand-binding domain-like"/>
    <property type="match status" value="1"/>
</dbReference>
<dbReference type="InterPro" id="IPR008920">
    <property type="entry name" value="TF_FadR/GntR_C"/>
</dbReference>
<dbReference type="InterPro" id="IPR002563">
    <property type="entry name" value="Flavin_Rdtase-like_dom"/>
</dbReference>
<dbReference type="PANTHER" id="PTHR30466:SF11">
    <property type="entry name" value="FLAVIN-DEPENDENT MONOOXYGENASE, REDUCTASE SUBUNIT HSAB"/>
    <property type="match status" value="1"/>
</dbReference>
<reference evidence="8 9" key="1">
    <citation type="submission" date="2020-08" db="EMBL/GenBank/DDBJ databases">
        <title>Genome sequence of Nocardioides mesophilus KACC 16243T.</title>
        <authorList>
            <person name="Hyun D.-W."/>
            <person name="Bae J.-W."/>
        </authorList>
    </citation>
    <scope>NUCLEOTIDE SEQUENCE [LARGE SCALE GENOMIC DNA]</scope>
    <source>
        <strain evidence="8 9">KACC 16243</strain>
    </source>
</reference>
<evidence type="ECO:0000259" key="6">
    <source>
        <dbReference type="SMART" id="SM00895"/>
    </source>
</evidence>
<dbReference type="GO" id="GO:0042602">
    <property type="term" value="F:riboflavin reductase (NADPH) activity"/>
    <property type="evidence" value="ECO:0007669"/>
    <property type="project" value="TreeGrafter"/>
</dbReference>
<dbReference type="GO" id="GO:0010181">
    <property type="term" value="F:FMN binding"/>
    <property type="evidence" value="ECO:0007669"/>
    <property type="project" value="InterPro"/>
</dbReference>
<dbReference type="InterPro" id="IPR011711">
    <property type="entry name" value="GntR_C"/>
</dbReference>